<dbReference type="Proteomes" id="UP000465810">
    <property type="component" value="Unassembled WGS sequence"/>
</dbReference>
<evidence type="ECO:0000313" key="2">
    <source>
        <dbReference type="Proteomes" id="UP000465810"/>
    </source>
</evidence>
<dbReference type="AlphaFoldDB" id="A0A7X4GEP7"/>
<gene>
    <name evidence="1" type="ORF">GR702_05535</name>
</gene>
<proteinExistence type="predicted"/>
<protein>
    <submittedName>
        <fullName evidence="1">Uncharacterized protein</fullName>
    </submittedName>
</protein>
<sequence>MGQVIPFPLHRVREPQLPSDNRETLRLKIMLDWWVRERAMLSKVPKTKRDQRWAENFAEAVEKVDRIAAKMQAAQFARRKPA</sequence>
<name>A0A7X4GEP7_9SPHN</name>
<dbReference type="EMBL" id="WVTD01000003">
    <property type="protein sequence ID" value="MYL97233.1"/>
    <property type="molecule type" value="Genomic_DNA"/>
</dbReference>
<dbReference type="RefSeq" id="WP_160984972.1">
    <property type="nucleotide sequence ID" value="NZ_WVTD01000003.1"/>
</dbReference>
<keyword evidence="2" id="KW-1185">Reference proteome</keyword>
<comment type="caution">
    <text evidence="1">The sequence shown here is derived from an EMBL/GenBank/DDBJ whole genome shotgun (WGS) entry which is preliminary data.</text>
</comment>
<reference evidence="1 2" key="1">
    <citation type="submission" date="2019-12" db="EMBL/GenBank/DDBJ databases">
        <authorList>
            <person name="Feng G."/>
            <person name="Zhu H."/>
        </authorList>
    </citation>
    <scope>NUCLEOTIDE SEQUENCE [LARGE SCALE GENOMIC DNA]</scope>
    <source>
        <strain evidence="1 2">FGD1</strain>
    </source>
</reference>
<organism evidence="1 2">
    <name type="scientific">Novosphingobium silvae</name>
    <dbReference type="NCBI Taxonomy" id="2692619"/>
    <lineage>
        <taxon>Bacteria</taxon>
        <taxon>Pseudomonadati</taxon>
        <taxon>Pseudomonadota</taxon>
        <taxon>Alphaproteobacteria</taxon>
        <taxon>Sphingomonadales</taxon>
        <taxon>Sphingomonadaceae</taxon>
        <taxon>Novosphingobium</taxon>
    </lineage>
</organism>
<evidence type="ECO:0000313" key="1">
    <source>
        <dbReference type="EMBL" id="MYL97233.1"/>
    </source>
</evidence>
<accession>A0A7X4GEP7</accession>